<reference evidence="5 6" key="1">
    <citation type="submission" date="2024-04" db="EMBL/GenBank/DDBJ databases">
        <title>Human intestinal bacterial collection.</title>
        <authorList>
            <person name="Pauvert C."/>
            <person name="Hitch T.C.A."/>
            <person name="Clavel T."/>
        </authorList>
    </citation>
    <scope>NUCLEOTIDE SEQUENCE [LARGE SCALE GENOMIC DNA]</scope>
    <source>
        <strain evidence="5 6">CLA-SR-H026</strain>
    </source>
</reference>
<dbReference type="InterPro" id="IPR012854">
    <property type="entry name" value="Cu_amine_oxidase-like_N"/>
</dbReference>
<accession>A0ABV1J6Q8</accession>
<dbReference type="Pfam" id="PF07833">
    <property type="entry name" value="Cu_amine_oxidN1"/>
    <property type="match status" value="1"/>
</dbReference>
<sequence>MKKITRKKALSLALAGLMLAPSVPIQSFAQGSGANTASVASTTQTPRPPQHCWAKFLADLGNTKYGDSAMILAERSISKNDDLFIPPGGYYYGIAYKIDNASLSRLKEQGYTDLEGVIKRELGKFIQQDGNAILDGRSLTYRGPLSTSNMYRCSVGSSYDIKNNNEFNSDSLLIRRKNSTKTAYENKLIEMKTLEEKLKAFNTYSPIGYNFKSPSGSLYAVIDHNGSNFTIVYPHASRRTPNQPSEDFIDYVYSPSKVTYPEQGAKGEYWYEYQGMQVPPTQSETYESKIKEITTTSDDDIKGAIENLPEGSTVDIVSKPERTAYTPEIKELVVKPGEKADLTQAVTNPKEGVKIEEKTPVDTNKVGTQTGAITVTLPAETKNAKAKITFKDQSTKEVDVPIAFKEASKDYDVTVNVKEAAVKVTLNYVDETGKTVATKEMSVESGSKIKLAEIPELFGYKLISTEDIAVSEDGQAVTVNVKDLNAEIKSLEDQLNAKKGELSDLEKQLAAEKAKGEQDTAKIAELEKAINDKKAEIDKLNKQIGDLDAVIKQLQDKLNGLKGNLENANKELAKSKADLENLKKELEAKITDLNGQIADKDAKGKDLEKQLADEKAKGDQDATKIAELEKAIKDNNDAKDALNKEKDALAKELADKEAKIAKLVANAKKLEGDVKDLEQKVKDLVDGKAVDAETMKNLQDQLDKAKAENQKLSDDLKVLQDDLNAKIKELEDQVKTKDQELADLKEQLSAEKAKADQDANKIAELEKAIAEKEAEIGKLNDKVGSQSELIKALEAKLDEMKKDLADANKNLLDSKSELDKLKKDLADKIAALNGKIAEKEAKGKDLEKQLADEKGKGDQDAAKIAELEKAIKENNDAKDALNKEKEGLAKELADKEAKIAELEANAKKLKDNVKGLEAKIKDLIDGKSVDASALKKAEDALAQAKADNAKLADEIKKLQDSLKTEKAASAEKDKELSKLREEAKANHDANLSELKKELKKELDKADKVDRKRLSEQENKKLDEAIKKANDIFAKKDAKDDEVKQAIKDLKEILKPYENFIFDDKHINGLLGKNIKSLKEFIDKVEKAIGGTLIEEETISKDGEYTALKYVFMIDSNKYAQATNKDTKIYKMDVSPFIRSNKTMLPLRYVANVLGADVNWNDRTRTATFTKDGIEAKINIDEGKTIKVGGKSVELSAKPAVVQNRIFVPLTDISKVFEVTNGNTDDGINQDIEWNKDNRTVTVHIAR</sequence>
<name>A0ABV1J6Q8_9FIRM</name>
<evidence type="ECO:0000259" key="4">
    <source>
        <dbReference type="Pfam" id="PF08428"/>
    </source>
</evidence>
<comment type="caution">
    <text evidence="5">The sequence shown here is derived from an EMBL/GenBank/DDBJ whole genome shotgun (WGS) entry which is preliminary data.</text>
</comment>
<keyword evidence="6" id="KW-1185">Reference proteome</keyword>
<feature type="signal peptide" evidence="2">
    <location>
        <begin position="1"/>
        <end position="29"/>
    </location>
</feature>
<dbReference type="Gene3D" id="1.20.5.340">
    <property type="match status" value="1"/>
</dbReference>
<keyword evidence="2" id="KW-0732">Signal</keyword>
<organism evidence="5 6">
    <name type="scientific">Aedoeadaptatus acetigenes</name>
    <dbReference type="NCBI Taxonomy" id="2981723"/>
    <lineage>
        <taxon>Bacteria</taxon>
        <taxon>Bacillati</taxon>
        <taxon>Bacillota</taxon>
        <taxon>Tissierellia</taxon>
        <taxon>Tissierellales</taxon>
        <taxon>Peptoniphilaceae</taxon>
        <taxon>Aedoeadaptatus</taxon>
    </lineage>
</organism>
<dbReference type="PANTHER" id="PTHR43941">
    <property type="entry name" value="STRUCTURAL MAINTENANCE OF CHROMOSOMES PROTEIN 2"/>
    <property type="match status" value="1"/>
</dbReference>
<dbReference type="RefSeq" id="WP_349054159.1">
    <property type="nucleotide sequence ID" value="NZ_JBBNPS010000016.1"/>
</dbReference>
<dbReference type="PANTHER" id="PTHR43941:SF1">
    <property type="entry name" value="STRUCTURAL MAINTENANCE OF CHROMOSOMES PROTEIN 2"/>
    <property type="match status" value="1"/>
</dbReference>
<feature type="region of interest" description="Disordered" evidence="1">
    <location>
        <begin position="962"/>
        <end position="992"/>
    </location>
</feature>
<dbReference type="Proteomes" id="UP001481872">
    <property type="component" value="Unassembled WGS sequence"/>
</dbReference>
<evidence type="ECO:0000259" key="3">
    <source>
        <dbReference type="Pfam" id="PF07833"/>
    </source>
</evidence>
<evidence type="ECO:0000313" key="6">
    <source>
        <dbReference type="Proteomes" id="UP001481872"/>
    </source>
</evidence>
<dbReference type="SUPFAM" id="SSF57997">
    <property type="entry name" value="Tropomyosin"/>
    <property type="match status" value="2"/>
</dbReference>
<dbReference type="InterPro" id="IPR036582">
    <property type="entry name" value="Mao_N_sf"/>
</dbReference>
<protein>
    <submittedName>
        <fullName evidence="5">Stalk domain-containing protein</fullName>
    </submittedName>
</protein>
<feature type="compositionally biased region" description="Basic and acidic residues" evidence="1">
    <location>
        <begin position="962"/>
        <end position="987"/>
    </location>
</feature>
<dbReference type="Gene3D" id="3.30.457.10">
    <property type="entry name" value="Copper amine oxidase-like, N-terminal domain"/>
    <property type="match status" value="2"/>
</dbReference>
<feature type="domain" description="Rib" evidence="4">
    <location>
        <begin position="324"/>
        <end position="382"/>
    </location>
</feature>
<evidence type="ECO:0000256" key="2">
    <source>
        <dbReference type="SAM" id="SignalP"/>
    </source>
</evidence>
<evidence type="ECO:0000313" key="5">
    <source>
        <dbReference type="EMBL" id="MEQ3353881.1"/>
    </source>
</evidence>
<evidence type="ECO:0000256" key="1">
    <source>
        <dbReference type="SAM" id="MobiDB-lite"/>
    </source>
</evidence>
<dbReference type="EMBL" id="JBBNPS010000016">
    <property type="protein sequence ID" value="MEQ3353881.1"/>
    <property type="molecule type" value="Genomic_DNA"/>
</dbReference>
<proteinExistence type="predicted"/>
<gene>
    <name evidence="5" type="ORF">AAA081_06195</name>
</gene>
<feature type="domain" description="Copper amine oxidase-like N-terminal" evidence="3">
    <location>
        <begin position="1127"/>
        <end position="1219"/>
    </location>
</feature>
<dbReference type="Gene3D" id="1.10.287.1490">
    <property type="match status" value="2"/>
</dbReference>
<dbReference type="InterPro" id="IPR059115">
    <property type="entry name" value="Rib"/>
</dbReference>
<dbReference type="Pfam" id="PF08428">
    <property type="entry name" value="Rib"/>
    <property type="match status" value="1"/>
</dbReference>
<dbReference type="SUPFAM" id="SSF55383">
    <property type="entry name" value="Copper amine oxidase, domain N"/>
    <property type="match status" value="1"/>
</dbReference>
<feature type="chain" id="PRO_5045059690" evidence="2">
    <location>
        <begin position="30"/>
        <end position="1246"/>
    </location>
</feature>